<dbReference type="EMBL" id="SDPT01000003">
    <property type="protein sequence ID" value="RXZ30248.1"/>
    <property type="molecule type" value="Genomic_DNA"/>
</dbReference>
<comment type="pathway">
    <text evidence="4">Cofactor biosynthesis; molybdopterin biosynthesis.</text>
</comment>
<keyword evidence="4" id="KW-0501">Molybdenum cofactor biosynthesis</keyword>
<protein>
    <recommendedName>
        <fullName evidence="4">Molybdopterin molybdenumtransferase</fullName>
        <ecNumber evidence="4">2.10.1.1</ecNumber>
    </recommendedName>
</protein>
<dbReference type="SMART" id="SM00852">
    <property type="entry name" value="MoCF_biosynth"/>
    <property type="match status" value="1"/>
</dbReference>
<dbReference type="UniPathway" id="UPA00344"/>
<keyword evidence="7" id="KW-1185">Reference proteome</keyword>
<proteinExistence type="inferred from homology"/>
<evidence type="ECO:0000256" key="2">
    <source>
        <dbReference type="ARBA" id="ARBA00010763"/>
    </source>
</evidence>
<dbReference type="InterPro" id="IPR036135">
    <property type="entry name" value="MoeA_linker/N_sf"/>
</dbReference>
<evidence type="ECO:0000313" key="6">
    <source>
        <dbReference type="EMBL" id="RXZ30248.1"/>
    </source>
</evidence>
<evidence type="ECO:0000256" key="3">
    <source>
        <dbReference type="ARBA" id="ARBA00047317"/>
    </source>
</evidence>
<name>A0A4Q2IQA5_9SPHN</name>
<dbReference type="PANTHER" id="PTHR10192">
    <property type="entry name" value="MOLYBDOPTERIN BIOSYNTHESIS PROTEIN"/>
    <property type="match status" value="1"/>
</dbReference>
<gene>
    <name evidence="6" type="ORF">EO081_13640</name>
</gene>
<dbReference type="Gene3D" id="2.170.190.11">
    <property type="entry name" value="Molybdopterin biosynthesis moea protein, domain 3"/>
    <property type="match status" value="1"/>
</dbReference>
<dbReference type="RefSeq" id="WP_129342577.1">
    <property type="nucleotide sequence ID" value="NZ_JACIDD010000003.1"/>
</dbReference>
<dbReference type="Proteomes" id="UP000292347">
    <property type="component" value="Unassembled WGS sequence"/>
</dbReference>
<dbReference type="SUPFAM" id="SSF53218">
    <property type="entry name" value="Molybdenum cofactor biosynthesis proteins"/>
    <property type="match status" value="1"/>
</dbReference>
<dbReference type="Gene3D" id="3.40.980.10">
    <property type="entry name" value="MoaB/Mog-like domain"/>
    <property type="match status" value="1"/>
</dbReference>
<dbReference type="GO" id="GO:0005829">
    <property type="term" value="C:cytosol"/>
    <property type="evidence" value="ECO:0007669"/>
    <property type="project" value="TreeGrafter"/>
</dbReference>
<dbReference type="InterPro" id="IPR036425">
    <property type="entry name" value="MoaB/Mog-like_dom_sf"/>
</dbReference>
<evidence type="ECO:0000259" key="5">
    <source>
        <dbReference type="SMART" id="SM00852"/>
    </source>
</evidence>
<organism evidence="6 7">
    <name type="scientific">Sphingomonas desiccabilis</name>
    <dbReference type="NCBI Taxonomy" id="429134"/>
    <lineage>
        <taxon>Bacteria</taxon>
        <taxon>Pseudomonadati</taxon>
        <taxon>Pseudomonadota</taxon>
        <taxon>Alphaproteobacteria</taxon>
        <taxon>Sphingomonadales</taxon>
        <taxon>Sphingomonadaceae</taxon>
        <taxon>Sphingomonas</taxon>
    </lineage>
</organism>
<accession>A0A4Q2IQA5</accession>
<keyword evidence="4" id="KW-0479">Metal-binding</keyword>
<dbReference type="InterPro" id="IPR005110">
    <property type="entry name" value="MoeA_linker/N"/>
</dbReference>
<comment type="catalytic activity">
    <reaction evidence="3">
        <text>adenylyl-molybdopterin + molybdate = Mo-molybdopterin + AMP + H(+)</text>
        <dbReference type="Rhea" id="RHEA:35047"/>
        <dbReference type="ChEBI" id="CHEBI:15378"/>
        <dbReference type="ChEBI" id="CHEBI:36264"/>
        <dbReference type="ChEBI" id="CHEBI:62727"/>
        <dbReference type="ChEBI" id="CHEBI:71302"/>
        <dbReference type="ChEBI" id="CHEBI:456215"/>
        <dbReference type="EC" id="2.10.1.1"/>
    </reaction>
</comment>
<evidence type="ECO:0000313" key="7">
    <source>
        <dbReference type="Proteomes" id="UP000292347"/>
    </source>
</evidence>
<dbReference type="GO" id="GO:0061599">
    <property type="term" value="F:molybdopterin molybdotransferase activity"/>
    <property type="evidence" value="ECO:0007669"/>
    <property type="project" value="UniProtKB-UniRule"/>
</dbReference>
<dbReference type="InterPro" id="IPR038987">
    <property type="entry name" value="MoeA-like"/>
</dbReference>
<comment type="caution">
    <text evidence="6">The sequence shown here is derived from an EMBL/GenBank/DDBJ whole genome shotgun (WGS) entry which is preliminary data.</text>
</comment>
<dbReference type="Gene3D" id="2.40.340.10">
    <property type="entry name" value="MoeA, C-terminal, domain IV"/>
    <property type="match status" value="1"/>
</dbReference>
<dbReference type="OrthoDB" id="9804758at2"/>
<keyword evidence="4 6" id="KW-0808">Transferase</keyword>
<sequence>MPLVEEPSPAPVPCAADCSFDAAQALLAAAAVPLGTERVALRKAGRRVLAEPVLAAFDSPRRDTAAMDGVAVRERDVADGTRRLAVAGAAYPGSPFAGAAPAAAVRVTTGAALPAGTDRVVPVELLTETDAGVLLPARLPDKRHVRPRASDFAAGAQVLAAGRILDARALVVAAAADAAEVVVWRRPRVHVIASGDELVPPGHAAAGDALLPDSLSEAVQLLVRQWGGQPGGATRVPDDAGAITTAAQAALADCDILVMAGGASRGERDFARAGLKPLGLETDFAGVAMKPGKPVWHGRVGAAHVLGLPGNPTAAMTVARLFLVPLLTALEGRGFAAGLDWQPLPLAAPAEAAGPREAFLCAARTPGGVAVLDRQSAASQAMLALADLLVRRPAGAPALAAGERVEALRF</sequence>
<comment type="similarity">
    <text evidence="2 4">Belongs to the MoeA family.</text>
</comment>
<dbReference type="Pfam" id="PF00994">
    <property type="entry name" value="MoCF_biosynth"/>
    <property type="match status" value="1"/>
</dbReference>
<dbReference type="AlphaFoldDB" id="A0A4Q2IQA5"/>
<dbReference type="GO" id="GO:0046872">
    <property type="term" value="F:metal ion binding"/>
    <property type="evidence" value="ECO:0007669"/>
    <property type="project" value="UniProtKB-UniRule"/>
</dbReference>
<dbReference type="EC" id="2.10.1.1" evidence="4"/>
<dbReference type="InterPro" id="IPR001453">
    <property type="entry name" value="MoaB/Mog_dom"/>
</dbReference>
<dbReference type="SUPFAM" id="SSF63882">
    <property type="entry name" value="MoeA N-terminal region -like"/>
    <property type="match status" value="1"/>
</dbReference>
<reference evidence="6 7" key="1">
    <citation type="submission" date="2019-01" db="EMBL/GenBank/DDBJ databases">
        <title>Sphingomonas mucosissima sp. nov. and Sphingomonas desiccabilis sp. nov., from biological soil crusts in the Colorado Plateau, USA.</title>
        <authorList>
            <person name="Zhu D."/>
        </authorList>
    </citation>
    <scope>NUCLEOTIDE SEQUENCE [LARGE SCALE GENOMIC DNA]</scope>
    <source>
        <strain evidence="6 7">CP1D</strain>
    </source>
</reference>
<dbReference type="CDD" id="cd00887">
    <property type="entry name" value="MoeA"/>
    <property type="match status" value="1"/>
</dbReference>
<dbReference type="Pfam" id="PF03453">
    <property type="entry name" value="MoeA_N"/>
    <property type="match status" value="1"/>
</dbReference>
<dbReference type="GO" id="GO:0006777">
    <property type="term" value="P:Mo-molybdopterin cofactor biosynthetic process"/>
    <property type="evidence" value="ECO:0007669"/>
    <property type="project" value="UniProtKB-UniRule"/>
</dbReference>
<evidence type="ECO:0000256" key="1">
    <source>
        <dbReference type="ARBA" id="ARBA00002901"/>
    </source>
</evidence>
<keyword evidence="4" id="KW-0500">Molybdenum</keyword>
<dbReference type="InterPro" id="IPR036688">
    <property type="entry name" value="MoeA_C_domain_IV_sf"/>
</dbReference>
<comment type="function">
    <text evidence="1 4">Catalyzes the insertion of molybdate into adenylated molybdopterin with the concomitant release of AMP.</text>
</comment>
<evidence type="ECO:0000256" key="4">
    <source>
        <dbReference type="RuleBase" id="RU365090"/>
    </source>
</evidence>
<keyword evidence="4" id="KW-0460">Magnesium</keyword>
<dbReference type="Gene3D" id="3.90.105.10">
    <property type="entry name" value="Molybdopterin biosynthesis moea protein, domain 2"/>
    <property type="match status" value="1"/>
</dbReference>
<dbReference type="PANTHER" id="PTHR10192:SF5">
    <property type="entry name" value="GEPHYRIN"/>
    <property type="match status" value="1"/>
</dbReference>
<dbReference type="SUPFAM" id="SSF63867">
    <property type="entry name" value="MoeA C-terminal domain-like"/>
    <property type="match status" value="1"/>
</dbReference>
<feature type="domain" description="MoaB/Mog" evidence="5">
    <location>
        <begin position="190"/>
        <end position="329"/>
    </location>
</feature>
<comment type="cofactor">
    <cofactor evidence="4">
        <name>Mg(2+)</name>
        <dbReference type="ChEBI" id="CHEBI:18420"/>
    </cofactor>
</comment>